<sequence length="109" mass="12057">MQRPFQRCRHTSRRADLYRHFWLHPRHRGRGICEVPLDIDDAMVCQDSENAGCSSKLVRSGVYLASPRAGGCAGGRIYSWASNKLDTSTICAGGCVNCGGVFFVKSWCS</sequence>
<keyword evidence="3" id="KW-1185">Reference proteome</keyword>
<evidence type="ECO:0000313" key="2">
    <source>
        <dbReference type="EnsemblPlants" id="PAC:32941924.CDS.1"/>
    </source>
</evidence>
<accession>A0A2K1KUK3</accession>
<reference evidence="2" key="3">
    <citation type="submission" date="2020-12" db="UniProtKB">
        <authorList>
            <consortium name="EnsemblPlants"/>
        </authorList>
    </citation>
    <scope>IDENTIFICATION</scope>
</reference>
<reference evidence="1 3" key="2">
    <citation type="journal article" date="2018" name="Plant J.">
        <title>The Physcomitrella patens chromosome-scale assembly reveals moss genome structure and evolution.</title>
        <authorList>
            <person name="Lang D."/>
            <person name="Ullrich K.K."/>
            <person name="Murat F."/>
            <person name="Fuchs J."/>
            <person name="Jenkins J."/>
            <person name="Haas F.B."/>
            <person name="Piednoel M."/>
            <person name="Gundlach H."/>
            <person name="Van Bel M."/>
            <person name="Meyberg R."/>
            <person name="Vives C."/>
            <person name="Morata J."/>
            <person name="Symeonidi A."/>
            <person name="Hiss M."/>
            <person name="Muchero W."/>
            <person name="Kamisugi Y."/>
            <person name="Saleh O."/>
            <person name="Blanc G."/>
            <person name="Decker E.L."/>
            <person name="van Gessel N."/>
            <person name="Grimwood J."/>
            <person name="Hayes R.D."/>
            <person name="Graham S.W."/>
            <person name="Gunter L.E."/>
            <person name="McDaniel S.F."/>
            <person name="Hoernstein S.N.W."/>
            <person name="Larsson A."/>
            <person name="Li F.W."/>
            <person name="Perroud P.F."/>
            <person name="Phillips J."/>
            <person name="Ranjan P."/>
            <person name="Rokshar D.S."/>
            <person name="Rothfels C.J."/>
            <person name="Schneider L."/>
            <person name="Shu S."/>
            <person name="Stevenson D.W."/>
            <person name="Thummler F."/>
            <person name="Tillich M."/>
            <person name="Villarreal Aguilar J.C."/>
            <person name="Widiez T."/>
            <person name="Wong G.K."/>
            <person name="Wymore A."/>
            <person name="Zhang Y."/>
            <person name="Zimmer A.D."/>
            <person name="Quatrano R.S."/>
            <person name="Mayer K.F.X."/>
            <person name="Goodstein D."/>
            <person name="Casacuberta J.M."/>
            <person name="Vandepoele K."/>
            <person name="Reski R."/>
            <person name="Cuming A.C."/>
            <person name="Tuskan G.A."/>
            <person name="Maumus F."/>
            <person name="Salse J."/>
            <person name="Schmutz J."/>
            <person name="Rensing S.A."/>
        </authorList>
    </citation>
    <scope>NUCLEOTIDE SEQUENCE [LARGE SCALE GENOMIC DNA]</scope>
    <source>
        <strain evidence="2 3">cv. Gransden 2004</strain>
    </source>
</reference>
<protein>
    <submittedName>
        <fullName evidence="1 2">Uncharacterized protein</fullName>
    </submittedName>
</protein>
<dbReference type="AlphaFoldDB" id="A0A2K1KUK3"/>
<evidence type="ECO:0000313" key="1">
    <source>
        <dbReference type="EMBL" id="PNR57430.1"/>
    </source>
</evidence>
<dbReference type="EMBL" id="ABEU02000003">
    <property type="protein sequence ID" value="PNR57430.1"/>
    <property type="molecule type" value="Genomic_DNA"/>
</dbReference>
<dbReference type="Gramene" id="Pp3c3_14496V3.1">
    <property type="protein sequence ID" value="PAC:32941924.CDS.1"/>
    <property type="gene ID" value="Pp3c3_14496"/>
</dbReference>
<proteinExistence type="predicted"/>
<dbReference type="Proteomes" id="UP000006727">
    <property type="component" value="Chromosome 3"/>
</dbReference>
<reference evidence="1 3" key="1">
    <citation type="journal article" date="2008" name="Science">
        <title>The Physcomitrella genome reveals evolutionary insights into the conquest of land by plants.</title>
        <authorList>
            <person name="Rensing S."/>
            <person name="Lang D."/>
            <person name="Zimmer A."/>
            <person name="Terry A."/>
            <person name="Salamov A."/>
            <person name="Shapiro H."/>
            <person name="Nishiyama T."/>
            <person name="Perroud P.-F."/>
            <person name="Lindquist E."/>
            <person name="Kamisugi Y."/>
            <person name="Tanahashi T."/>
            <person name="Sakakibara K."/>
            <person name="Fujita T."/>
            <person name="Oishi K."/>
            <person name="Shin-I T."/>
            <person name="Kuroki Y."/>
            <person name="Toyoda A."/>
            <person name="Suzuki Y."/>
            <person name="Hashimoto A."/>
            <person name="Yamaguchi K."/>
            <person name="Sugano A."/>
            <person name="Kohara Y."/>
            <person name="Fujiyama A."/>
            <person name="Anterola A."/>
            <person name="Aoki S."/>
            <person name="Ashton N."/>
            <person name="Barbazuk W.B."/>
            <person name="Barker E."/>
            <person name="Bennetzen J."/>
            <person name="Bezanilla M."/>
            <person name="Blankenship R."/>
            <person name="Cho S.H."/>
            <person name="Dutcher S."/>
            <person name="Estelle M."/>
            <person name="Fawcett J.A."/>
            <person name="Gundlach H."/>
            <person name="Hanada K."/>
            <person name="Heyl A."/>
            <person name="Hicks K.A."/>
            <person name="Hugh J."/>
            <person name="Lohr M."/>
            <person name="Mayer K."/>
            <person name="Melkozernov A."/>
            <person name="Murata T."/>
            <person name="Nelson D."/>
            <person name="Pils B."/>
            <person name="Prigge M."/>
            <person name="Reiss B."/>
            <person name="Renner T."/>
            <person name="Rombauts S."/>
            <person name="Rushton P."/>
            <person name="Sanderfoot A."/>
            <person name="Schween G."/>
            <person name="Shiu S.-H."/>
            <person name="Stueber K."/>
            <person name="Theodoulou F.L."/>
            <person name="Tu H."/>
            <person name="Van de Peer Y."/>
            <person name="Verrier P.J."/>
            <person name="Waters E."/>
            <person name="Wood A."/>
            <person name="Yang L."/>
            <person name="Cove D."/>
            <person name="Cuming A."/>
            <person name="Hasebe M."/>
            <person name="Lucas S."/>
            <person name="Mishler D.B."/>
            <person name="Reski R."/>
            <person name="Grigoriev I."/>
            <person name="Quatrano R.S."/>
            <person name="Boore J.L."/>
        </authorList>
    </citation>
    <scope>NUCLEOTIDE SEQUENCE [LARGE SCALE GENOMIC DNA]</scope>
    <source>
        <strain evidence="2 3">cv. Gransden 2004</strain>
    </source>
</reference>
<dbReference type="EnsemblPlants" id="Pp3c3_14496V3.1">
    <property type="protein sequence ID" value="PAC:32941924.CDS.1"/>
    <property type="gene ID" value="Pp3c3_14496"/>
</dbReference>
<dbReference type="InParanoid" id="A0A2K1KUK3"/>
<organism evidence="1">
    <name type="scientific">Physcomitrium patens</name>
    <name type="common">Spreading-leaved earth moss</name>
    <name type="synonym">Physcomitrella patens</name>
    <dbReference type="NCBI Taxonomy" id="3218"/>
    <lineage>
        <taxon>Eukaryota</taxon>
        <taxon>Viridiplantae</taxon>
        <taxon>Streptophyta</taxon>
        <taxon>Embryophyta</taxon>
        <taxon>Bryophyta</taxon>
        <taxon>Bryophytina</taxon>
        <taxon>Bryopsida</taxon>
        <taxon>Funariidae</taxon>
        <taxon>Funariales</taxon>
        <taxon>Funariaceae</taxon>
        <taxon>Physcomitrium</taxon>
    </lineage>
</organism>
<name>A0A2K1KUK3_PHYPA</name>
<gene>
    <name evidence="1" type="ORF">PHYPA_004424</name>
</gene>
<evidence type="ECO:0000313" key="3">
    <source>
        <dbReference type="Proteomes" id="UP000006727"/>
    </source>
</evidence>